<dbReference type="SUPFAM" id="SSF54427">
    <property type="entry name" value="NTF2-like"/>
    <property type="match status" value="1"/>
</dbReference>
<dbReference type="NCBIfam" id="NF007479">
    <property type="entry name" value="PRK10069.1"/>
    <property type="match status" value="1"/>
</dbReference>
<dbReference type="InterPro" id="IPR032710">
    <property type="entry name" value="NTF2-like_dom_sf"/>
</dbReference>
<gene>
    <name evidence="3" type="ORF">EDM59_20605</name>
</gene>
<evidence type="ECO:0000256" key="2">
    <source>
        <dbReference type="ARBA" id="ARBA00023002"/>
    </source>
</evidence>
<dbReference type="RefSeq" id="WP_122925340.1">
    <property type="nucleotide sequence ID" value="NZ_RHHU01000012.1"/>
</dbReference>
<sequence length="169" mass="20351">MKVPFDLYHEGVEFFLQEAELIDDRKFKEWLNVMTEDFTYRIPIRVTREKAAPSEFSQHSSLMNETKSTMEIRIMRTFSEYNWAEDPASRTRHFLTNFRARQDEQHENELHYKTNFLLYRGKFDSTSFQFLSGERHDSIRKEDGEWKLSKRLILLDHTTVPMSNLAIFI</sequence>
<evidence type="ECO:0000313" key="4">
    <source>
        <dbReference type="Proteomes" id="UP000269573"/>
    </source>
</evidence>
<proteinExistence type="inferred from homology"/>
<protein>
    <submittedName>
        <fullName evidence="3">3-phenylpropionate/cinnamic acid dioxygenase subunit beta</fullName>
    </submittedName>
</protein>
<dbReference type="AlphaFoldDB" id="A0A3M8D5R0"/>
<keyword evidence="3" id="KW-0223">Dioxygenase</keyword>
<dbReference type="PANTHER" id="PTHR41534">
    <property type="entry name" value="BLR3401 PROTEIN"/>
    <property type="match status" value="1"/>
</dbReference>
<evidence type="ECO:0000256" key="1">
    <source>
        <dbReference type="ARBA" id="ARBA00009570"/>
    </source>
</evidence>
<comment type="caution">
    <text evidence="3">The sequence shown here is derived from an EMBL/GenBank/DDBJ whole genome shotgun (WGS) entry which is preliminary data.</text>
</comment>
<evidence type="ECO:0000313" key="3">
    <source>
        <dbReference type="EMBL" id="RNB82555.1"/>
    </source>
</evidence>
<accession>A0A3M8D5R0</accession>
<dbReference type="Gene3D" id="3.10.450.50">
    <property type="match status" value="1"/>
</dbReference>
<organism evidence="3 4">
    <name type="scientific">Brevibacillus nitrificans</name>
    <dbReference type="NCBI Taxonomy" id="651560"/>
    <lineage>
        <taxon>Bacteria</taxon>
        <taxon>Bacillati</taxon>
        <taxon>Bacillota</taxon>
        <taxon>Bacilli</taxon>
        <taxon>Bacillales</taxon>
        <taxon>Paenibacillaceae</taxon>
        <taxon>Brevibacillus</taxon>
    </lineage>
</organism>
<comment type="similarity">
    <text evidence="1">Belongs to the bacterial ring-hydroxylating dioxygenase beta subunit family.</text>
</comment>
<dbReference type="CDD" id="cd00667">
    <property type="entry name" value="ring_hydroxylating_dioxygenases_beta"/>
    <property type="match status" value="1"/>
</dbReference>
<name>A0A3M8D5R0_9BACL</name>
<dbReference type="Pfam" id="PF00866">
    <property type="entry name" value="Ring_hydroxyl_B"/>
    <property type="match status" value="1"/>
</dbReference>
<dbReference type="PANTHER" id="PTHR41534:SF2">
    <property type="entry name" value="3-PHENYLPROPIONATE_CINNAMIC ACID DIOXYGENASE SUBUNIT BETA"/>
    <property type="match status" value="1"/>
</dbReference>
<reference evidence="3 4" key="1">
    <citation type="submission" date="2018-10" db="EMBL/GenBank/DDBJ databases">
        <title>Phylogenomics of Brevibacillus.</title>
        <authorList>
            <person name="Dunlap C."/>
        </authorList>
    </citation>
    <scope>NUCLEOTIDE SEQUENCE [LARGE SCALE GENOMIC DNA]</scope>
    <source>
        <strain evidence="3 4">JCM 15774</strain>
    </source>
</reference>
<dbReference type="InterPro" id="IPR000391">
    <property type="entry name" value="Rng_hydr_dOase-bsu"/>
</dbReference>
<keyword evidence="2" id="KW-0560">Oxidoreductase</keyword>
<dbReference type="GO" id="GO:0051213">
    <property type="term" value="F:dioxygenase activity"/>
    <property type="evidence" value="ECO:0007669"/>
    <property type="project" value="UniProtKB-KW"/>
</dbReference>
<dbReference type="GO" id="GO:0019380">
    <property type="term" value="P:3-phenylpropionate catabolic process"/>
    <property type="evidence" value="ECO:0007669"/>
    <property type="project" value="TreeGrafter"/>
</dbReference>
<keyword evidence="4" id="KW-1185">Reference proteome</keyword>
<dbReference type="EMBL" id="RHHU01000012">
    <property type="protein sequence ID" value="RNB82555.1"/>
    <property type="molecule type" value="Genomic_DNA"/>
</dbReference>
<dbReference type="Proteomes" id="UP000269573">
    <property type="component" value="Unassembled WGS sequence"/>
</dbReference>